<dbReference type="GO" id="GO:0001727">
    <property type="term" value="F:lipid kinase activity"/>
    <property type="evidence" value="ECO:0007669"/>
    <property type="project" value="TreeGrafter"/>
</dbReference>
<dbReference type="InterPro" id="IPR001206">
    <property type="entry name" value="Diacylglycerol_kinase_cat_dom"/>
</dbReference>
<dbReference type="SUPFAM" id="SSF111331">
    <property type="entry name" value="NAD kinase/diacylglycerol kinase-like"/>
    <property type="match status" value="1"/>
</dbReference>
<evidence type="ECO:0000313" key="6">
    <source>
        <dbReference type="EMBL" id="KAG0266831.1"/>
    </source>
</evidence>
<proteinExistence type="predicted"/>
<sequence>MASFPFVLPAHSGHNQVELVYDGQQLNLNGFAPGGESIKTHEILNITIEHINNIKIATCSPKAGPKSESILKFYHFEISDSHRAAEWAKSVLDHVYKGIKRFRHFKVIVNPFGGTGKAKRMWEHQAATIFTAAGCTYDLTFTSHQGHATEIARDLKTDIYDGIITVSGDGVVHEVINGLMQRPDAHRAHHIPLSPLPGGSGNAICYTINGQDYGGFIGNTALSAIKGRAMLADLCSVTQGSKRVFSFLSQTFGMIADSDLGTEHLRWMGTARFTYMAIQRMLQKSSYNYEVSYIPAEMDKAKIIQNYRDIVQRHPPQWADEAAKNGNGGGDEMDRRADHQIIDRYGSATSPLKPEDGWVTERGPLRTIACSKMPLLAHDSMTHPLAVANDGLLDVLVFNDTIGSMDGIAALLGVEKGSHVSRDDVRYFKVKAIRITPLDSHGFISIDGEHFDWAPVQSEVHHGLISILSTTGRWTETQFSK</sequence>
<dbReference type="EMBL" id="JAAAJB010000086">
    <property type="protein sequence ID" value="KAG0266831.1"/>
    <property type="molecule type" value="Genomic_DNA"/>
</dbReference>
<dbReference type="Pfam" id="PF19279">
    <property type="entry name" value="YegS_C"/>
    <property type="match status" value="1"/>
</dbReference>
<dbReference type="GO" id="GO:0005737">
    <property type="term" value="C:cytoplasm"/>
    <property type="evidence" value="ECO:0007669"/>
    <property type="project" value="TreeGrafter"/>
</dbReference>
<accession>A0A9P6UAR6</accession>
<keyword evidence="7" id="KW-1185">Reference proteome</keyword>
<keyword evidence="2" id="KW-0547">Nucleotide-binding</keyword>
<dbReference type="Proteomes" id="UP000807716">
    <property type="component" value="Unassembled WGS sequence"/>
</dbReference>
<dbReference type="PANTHER" id="PTHR12358">
    <property type="entry name" value="SPHINGOSINE KINASE"/>
    <property type="match status" value="1"/>
</dbReference>
<evidence type="ECO:0000259" key="5">
    <source>
        <dbReference type="PROSITE" id="PS50146"/>
    </source>
</evidence>
<dbReference type="PROSITE" id="PS50146">
    <property type="entry name" value="DAGK"/>
    <property type="match status" value="1"/>
</dbReference>
<dbReference type="InterPro" id="IPR016064">
    <property type="entry name" value="NAD/diacylglycerol_kinase_sf"/>
</dbReference>
<dbReference type="InterPro" id="IPR045540">
    <property type="entry name" value="YegS/DAGK_C"/>
</dbReference>
<dbReference type="Gene3D" id="3.40.50.10330">
    <property type="entry name" value="Probable inorganic polyphosphate/atp-NAD kinase, domain 1"/>
    <property type="match status" value="1"/>
</dbReference>
<dbReference type="GO" id="GO:0016020">
    <property type="term" value="C:membrane"/>
    <property type="evidence" value="ECO:0007669"/>
    <property type="project" value="TreeGrafter"/>
</dbReference>
<keyword evidence="4" id="KW-0067">ATP-binding</keyword>
<keyword evidence="1" id="KW-0808">Transferase</keyword>
<evidence type="ECO:0000256" key="4">
    <source>
        <dbReference type="ARBA" id="ARBA00022840"/>
    </source>
</evidence>
<evidence type="ECO:0000256" key="2">
    <source>
        <dbReference type="ARBA" id="ARBA00022741"/>
    </source>
</evidence>
<organism evidence="6 7">
    <name type="scientific">Actinomortierella ambigua</name>
    <dbReference type="NCBI Taxonomy" id="1343610"/>
    <lineage>
        <taxon>Eukaryota</taxon>
        <taxon>Fungi</taxon>
        <taxon>Fungi incertae sedis</taxon>
        <taxon>Mucoromycota</taxon>
        <taxon>Mortierellomycotina</taxon>
        <taxon>Mortierellomycetes</taxon>
        <taxon>Mortierellales</taxon>
        <taxon>Mortierellaceae</taxon>
        <taxon>Actinomortierella</taxon>
    </lineage>
</organism>
<dbReference type="AlphaFoldDB" id="A0A9P6UAR6"/>
<dbReference type="InterPro" id="IPR050187">
    <property type="entry name" value="Lipid_Phosphate_FormReg"/>
</dbReference>
<evidence type="ECO:0000313" key="7">
    <source>
        <dbReference type="Proteomes" id="UP000807716"/>
    </source>
</evidence>
<dbReference type="SMART" id="SM00046">
    <property type="entry name" value="DAGKc"/>
    <property type="match status" value="1"/>
</dbReference>
<gene>
    <name evidence="6" type="primary">LCB4</name>
    <name evidence="6" type="ORF">DFQ27_009404</name>
</gene>
<dbReference type="InterPro" id="IPR017438">
    <property type="entry name" value="ATP-NAD_kinase_N"/>
</dbReference>
<feature type="domain" description="DAGKc" evidence="5">
    <location>
        <begin position="100"/>
        <end position="241"/>
    </location>
</feature>
<dbReference type="PANTHER" id="PTHR12358:SF31">
    <property type="entry name" value="ACYLGLYCEROL KINASE, MITOCHONDRIAL"/>
    <property type="match status" value="1"/>
</dbReference>
<dbReference type="GO" id="GO:0046512">
    <property type="term" value="P:sphingosine biosynthetic process"/>
    <property type="evidence" value="ECO:0007669"/>
    <property type="project" value="TreeGrafter"/>
</dbReference>
<comment type="caution">
    <text evidence="6">The sequence shown here is derived from an EMBL/GenBank/DDBJ whole genome shotgun (WGS) entry which is preliminary data.</text>
</comment>
<evidence type="ECO:0000256" key="3">
    <source>
        <dbReference type="ARBA" id="ARBA00022777"/>
    </source>
</evidence>
<protein>
    <submittedName>
        <fullName evidence="6">Sphinganine kinase lcb4</fullName>
    </submittedName>
</protein>
<dbReference type="OrthoDB" id="3853857at2759"/>
<dbReference type="GO" id="GO:0005524">
    <property type="term" value="F:ATP binding"/>
    <property type="evidence" value="ECO:0007669"/>
    <property type="project" value="UniProtKB-KW"/>
</dbReference>
<dbReference type="Gene3D" id="2.60.200.40">
    <property type="match status" value="1"/>
</dbReference>
<evidence type="ECO:0000256" key="1">
    <source>
        <dbReference type="ARBA" id="ARBA00022679"/>
    </source>
</evidence>
<keyword evidence="3 6" id="KW-0418">Kinase</keyword>
<dbReference type="Pfam" id="PF00781">
    <property type="entry name" value="DAGK_cat"/>
    <property type="match status" value="1"/>
</dbReference>
<reference evidence="6" key="1">
    <citation type="journal article" date="2020" name="Fungal Divers.">
        <title>Resolving the Mortierellaceae phylogeny through synthesis of multi-gene phylogenetics and phylogenomics.</title>
        <authorList>
            <person name="Vandepol N."/>
            <person name="Liber J."/>
            <person name="Desiro A."/>
            <person name="Na H."/>
            <person name="Kennedy M."/>
            <person name="Barry K."/>
            <person name="Grigoriev I.V."/>
            <person name="Miller A.N."/>
            <person name="O'Donnell K."/>
            <person name="Stajich J.E."/>
            <person name="Bonito G."/>
        </authorList>
    </citation>
    <scope>NUCLEOTIDE SEQUENCE</scope>
    <source>
        <strain evidence="6">BC1065</strain>
    </source>
</reference>
<name>A0A9P6UAR6_9FUNG</name>